<dbReference type="EMBL" id="LAVV01011463">
    <property type="protein sequence ID" value="KNZ47760.1"/>
    <property type="molecule type" value="Genomic_DNA"/>
</dbReference>
<gene>
    <name evidence="1" type="ORF">VP01_616g3</name>
</gene>
<reference evidence="1 2" key="1">
    <citation type="submission" date="2015-08" db="EMBL/GenBank/DDBJ databases">
        <title>Next Generation Sequencing and Analysis of the Genome of Puccinia sorghi L Schw, the Causal Agent of Maize Common Rust.</title>
        <authorList>
            <person name="Rochi L."/>
            <person name="Burguener G."/>
            <person name="Darino M."/>
            <person name="Turjanski A."/>
            <person name="Kreff E."/>
            <person name="Dieguez M.J."/>
            <person name="Sacco F."/>
        </authorList>
    </citation>
    <scope>NUCLEOTIDE SEQUENCE [LARGE SCALE GENOMIC DNA]</scope>
    <source>
        <strain evidence="1 2">RO10H11247</strain>
    </source>
</reference>
<accession>A0A0L6UIX3</accession>
<organism evidence="1 2">
    <name type="scientific">Puccinia sorghi</name>
    <dbReference type="NCBI Taxonomy" id="27349"/>
    <lineage>
        <taxon>Eukaryota</taxon>
        <taxon>Fungi</taxon>
        <taxon>Dikarya</taxon>
        <taxon>Basidiomycota</taxon>
        <taxon>Pucciniomycotina</taxon>
        <taxon>Pucciniomycetes</taxon>
        <taxon>Pucciniales</taxon>
        <taxon>Pucciniaceae</taxon>
        <taxon>Puccinia</taxon>
    </lineage>
</organism>
<evidence type="ECO:0000313" key="1">
    <source>
        <dbReference type="EMBL" id="KNZ47760.1"/>
    </source>
</evidence>
<dbReference type="AlphaFoldDB" id="A0A0L6UIX3"/>
<dbReference type="Proteomes" id="UP000037035">
    <property type="component" value="Unassembled WGS sequence"/>
</dbReference>
<name>A0A0L6UIX3_9BASI</name>
<evidence type="ECO:0000313" key="2">
    <source>
        <dbReference type="Proteomes" id="UP000037035"/>
    </source>
</evidence>
<proteinExistence type="predicted"/>
<dbReference type="VEuPathDB" id="FungiDB:VP01_616g3"/>
<sequence>MYMNKEGYCYTMWRRATDFLLLPTKASARVFLLLGALGLTLLEPLETHAHDRRLHDPPLNNQGAFLFLPERPSSLNQGDIRKRHEPIALFSQSQDLIPPSLHTLCPPKGPVNRARQLRQKSFEHQVLLFFISSTRGTLTMKRVHIQHHQDSFLNNTASQSAGNRADADRISYTGQRDLHGGGTAHSLIVCSPLICQGAAYIENLLPRSVNSILECFDTQKTLQKLSPRPGRGIVIIAYTFIFSKIHTAELVRQLKELLEYNLNRGNDPPERKWSKANNSVEECQDVICQHDRHRVSVCLREACHWYILITGRKLLQVHPEGEILITFIKHFQHSFWCLPAQLVVETNYHPGIRFLGIYCIQDFAYRNRVLGSDDSTSRLGALTQAMPPSSCFNPRNLDHEFRTWIKLGGLINEQIYFLIIDCFLIVDLLYLILSNCGFVIFDTPYYLSFFLKKKCEESVSSIRLCYSRLCSSEHRLVGCDNTCYLWKRKSSSKIIIGKQGLRDAYHRTAEQLITGLKTEDK</sequence>
<protein>
    <submittedName>
        <fullName evidence="1">Uncharacterized protein</fullName>
    </submittedName>
</protein>
<comment type="caution">
    <text evidence="1">The sequence shown here is derived from an EMBL/GenBank/DDBJ whole genome shotgun (WGS) entry which is preliminary data.</text>
</comment>
<keyword evidence="2" id="KW-1185">Reference proteome</keyword>